<dbReference type="Proteomes" id="UP000689129">
    <property type="component" value="Unassembled WGS sequence"/>
</dbReference>
<dbReference type="EMBL" id="JAEMWZ010000153">
    <property type="protein sequence ID" value="KAG7133712.1"/>
    <property type="molecule type" value="Genomic_DNA"/>
</dbReference>
<name>A0A8I2ZNU8_VERLO</name>
<accession>A0A8I2ZNU8</accession>
<evidence type="ECO:0000313" key="2">
    <source>
        <dbReference type="Proteomes" id="UP000689129"/>
    </source>
</evidence>
<protein>
    <submittedName>
        <fullName evidence="1">Uncharacterized protein</fullName>
    </submittedName>
</protein>
<sequence>MSDADSCMQQIVKNDGHELPLVSPTRQREMQRINVAMLRRSNWRLSNVHTRMIIPRRPMRHDHQLFQYAPSTALADTNLSVPCIPDGPVLRVVAITSEVLQGNSH</sequence>
<evidence type="ECO:0000313" key="1">
    <source>
        <dbReference type="EMBL" id="KAG7133712.1"/>
    </source>
</evidence>
<gene>
    <name evidence="1" type="ORF">HYQ45_008141</name>
</gene>
<proteinExistence type="predicted"/>
<organism evidence="1 2">
    <name type="scientific">Verticillium longisporum</name>
    <name type="common">Verticillium dahliae var. longisporum</name>
    <dbReference type="NCBI Taxonomy" id="100787"/>
    <lineage>
        <taxon>Eukaryota</taxon>
        <taxon>Fungi</taxon>
        <taxon>Dikarya</taxon>
        <taxon>Ascomycota</taxon>
        <taxon>Pezizomycotina</taxon>
        <taxon>Sordariomycetes</taxon>
        <taxon>Hypocreomycetidae</taxon>
        <taxon>Glomerellales</taxon>
        <taxon>Plectosphaerellaceae</taxon>
        <taxon>Verticillium</taxon>
    </lineage>
</organism>
<comment type="caution">
    <text evidence="1">The sequence shown here is derived from an EMBL/GenBank/DDBJ whole genome shotgun (WGS) entry which is preliminary data.</text>
</comment>
<reference evidence="1" key="1">
    <citation type="journal article" date="2021" name="Mol. Plant Pathol.">
        <title>A 20-kb lineage-specific genomic region tames virulence in pathogenic amphidiploid Verticillium longisporum.</title>
        <authorList>
            <person name="Harting R."/>
            <person name="Starke J."/>
            <person name="Kusch H."/>
            <person name="Poggeler S."/>
            <person name="Maurus I."/>
            <person name="Schluter R."/>
            <person name="Landesfeind M."/>
            <person name="Bulla I."/>
            <person name="Nowrousian M."/>
            <person name="de Jonge R."/>
            <person name="Stahlhut G."/>
            <person name="Hoff K.J."/>
            <person name="Asshauer K.P."/>
            <person name="Thurmer A."/>
            <person name="Stanke M."/>
            <person name="Daniel R."/>
            <person name="Morgenstern B."/>
            <person name="Thomma B.P.H.J."/>
            <person name="Kronstad J.W."/>
            <person name="Braus-Stromeyer S.A."/>
            <person name="Braus G.H."/>
        </authorList>
    </citation>
    <scope>NUCLEOTIDE SEQUENCE</scope>
    <source>
        <strain evidence="1">Vl32</strain>
    </source>
</reference>
<dbReference type="AlphaFoldDB" id="A0A8I2ZNU8"/>